<dbReference type="AlphaFoldDB" id="A0A512BRD8"/>
<comment type="caution">
    <text evidence="1">The sequence shown here is derived from an EMBL/GenBank/DDBJ whole genome shotgun (WGS) entry which is preliminary data.</text>
</comment>
<protein>
    <submittedName>
        <fullName evidence="1">Uncharacterized protein</fullName>
    </submittedName>
</protein>
<dbReference type="RefSeq" id="WP_147021735.1">
    <property type="nucleotide sequence ID" value="NZ_BJYU01000022.1"/>
</dbReference>
<accession>A0A512BRD8</accession>
<dbReference type="EMBL" id="BJYU01000022">
    <property type="protein sequence ID" value="GEO14387.1"/>
    <property type="molecule type" value="Genomic_DNA"/>
</dbReference>
<evidence type="ECO:0000313" key="1">
    <source>
        <dbReference type="EMBL" id="GEO14387.1"/>
    </source>
</evidence>
<evidence type="ECO:0000313" key="2">
    <source>
        <dbReference type="Proteomes" id="UP000321085"/>
    </source>
</evidence>
<reference evidence="1 2" key="1">
    <citation type="submission" date="2019-07" db="EMBL/GenBank/DDBJ databases">
        <title>Whole genome shotgun sequence of Microvirga aerophila NBRC 106136.</title>
        <authorList>
            <person name="Hosoyama A."/>
            <person name="Uohara A."/>
            <person name="Ohji S."/>
            <person name="Ichikawa N."/>
        </authorList>
    </citation>
    <scope>NUCLEOTIDE SEQUENCE [LARGE SCALE GENOMIC DNA]</scope>
    <source>
        <strain evidence="1 2">NBRC 106136</strain>
    </source>
</reference>
<proteinExistence type="predicted"/>
<gene>
    <name evidence="1" type="ORF">MAE02_20830</name>
</gene>
<organism evidence="1 2">
    <name type="scientific">Microvirga aerophila</name>
    <dbReference type="NCBI Taxonomy" id="670291"/>
    <lineage>
        <taxon>Bacteria</taxon>
        <taxon>Pseudomonadati</taxon>
        <taxon>Pseudomonadota</taxon>
        <taxon>Alphaproteobacteria</taxon>
        <taxon>Hyphomicrobiales</taxon>
        <taxon>Methylobacteriaceae</taxon>
        <taxon>Microvirga</taxon>
    </lineage>
</organism>
<keyword evidence="2" id="KW-1185">Reference proteome</keyword>
<dbReference type="Proteomes" id="UP000321085">
    <property type="component" value="Unassembled WGS sequence"/>
</dbReference>
<sequence>MIHDILAFFVNLLIVDPLQGEISKRLADARAPQAIIADVRACAEASLPRLADRAMADPTWVLTTTMDVWSGNAAPETVLSSSSPQCDATIKSARAYLESRGA</sequence>
<name>A0A512BRD8_9HYPH</name>